<evidence type="ECO:0000259" key="4">
    <source>
        <dbReference type="PROSITE" id="PS51194"/>
    </source>
</evidence>
<evidence type="ECO:0000256" key="1">
    <source>
        <dbReference type="ARBA" id="ARBA00022801"/>
    </source>
</evidence>
<dbReference type="Gene3D" id="1.20.120.1080">
    <property type="match status" value="1"/>
</dbReference>
<reference evidence="5" key="1">
    <citation type="submission" date="2023-10" db="EMBL/GenBank/DDBJ databases">
        <authorList>
            <person name="Chen Y."/>
            <person name="Shah S."/>
            <person name="Dougan E. K."/>
            <person name="Thang M."/>
            <person name="Chan C."/>
        </authorList>
    </citation>
    <scope>NUCLEOTIDE SEQUENCE [LARGE SCALE GENOMIC DNA]</scope>
</reference>
<keyword evidence="2" id="KW-0067">ATP-binding</keyword>
<dbReference type="InterPro" id="IPR027417">
    <property type="entry name" value="P-loop_NTPase"/>
</dbReference>
<dbReference type="Proteomes" id="UP001189429">
    <property type="component" value="Unassembled WGS sequence"/>
</dbReference>
<dbReference type="Pfam" id="PF21010">
    <property type="entry name" value="HA2_C"/>
    <property type="match status" value="1"/>
</dbReference>
<dbReference type="EMBL" id="CAUYUJ010015766">
    <property type="protein sequence ID" value="CAK0857886.1"/>
    <property type="molecule type" value="Genomic_DNA"/>
</dbReference>
<feature type="compositionally biased region" description="Low complexity" evidence="3">
    <location>
        <begin position="706"/>
        <end position="718"/>
    </location>
</feature>
<protein>
    <recommendedName>
        <fullName evidence="4">Helicase C-terminal domain-containing protein</fullName>
    </recommendedName>
</protein>
<dbReference type="PANTHER" id="PTHR18934">
    <property type="entry name" value="ATP-DEPENDENT RNA HELICASE"/>
    <property type="match status" value="1"/>
</dbReference>
<comment type="caution">
    <text evidence="5">The sequence shown here is derived from an EMBL/GenBank/DDBJ whole genome shotgun (WGS) entry which is preliminary data.</text>
</comment>
<feature type="region of interest" description="Disordered" evidence="3">
    <location>
        <begin position="699"/>
        <end position="747"/>
    </location>
</feature>
<dbReference type="SMART" id="SM00490">
    <property type="entry name" value="HELICc"/>
    <property type="match status" value="1"/>
</dbReference>
<evidence type="ECO:0000313" key="6">
    <source>
        <dbReference type="Proteomes" id="UP001189429"/>
    </source>
</evidence>
<gene>
    <name evidence="5" type="ORF">PCOR1329_LOCUS47835</name>
</gene>
<feature type="domain" description="Helicase C-terminal" evidence="4">
    <location>
        <begin position="13"/>
        <end position="212"/>
    </location>
</feature>
<proteinExistence type="predicted"/>
<dbReference type="InterPro" id="IPR007502">
    <property type="entry name" value="Helicase-assoc_dom"/>
</dbReference>
<evidence type="ECO:0000313" key="5">
    <source>
        <dbReference type="EMBL" id="CAK0857886.1"/>
    </source>
</evidence>
<keyword evidence="2" id="KW-0347">Helicase</keyword>
<feature type="compositionally biased region" description="Basic residues" evidence="3">
    <location>
        <begin position="719"/>
        <end position="729"/>
    </location>
</feature>
<evidence type="ECO:0000256" key="3">
    <source>
        <dbReference type="SAM" id="MobiDB-lite"/>
    </source>
</evidence>
<keyword evidence="1" id="KW-0378">Hydrolase</keyword>
<keyword evidence="2" id="KW-0547">Nucleotide-binding</keyword>
<dbReference type="PANTHER" id="PTHR18934:SF119">
    <property type="entry name" value="ATP-DEPENDENT RNA HELICASE A"/>
    <property type="match status" value="1"/>
</dbReference>
<dbReference type="SMART" id="SM00847">
    <property type="entry name" value="HA2"/>
    <property type="match status" value="1"/>
</dbReference>
<sequence>MRTSPGSTASCTGLCRWPLAPTRKCEHHQGQRSWLVMGSSRTRDISEASPDPSSQVPRKDVDAVDGHIGDSRSEVAEAPTTFRLFALHSQVPNEDQELVLDEPGPGVCNVVLATNIAESSVTLPEVCGVVDFGVFKTTFSDPSQPGLTQLAARWCSKASLRQRQGRAGRTRSGWCVRLVTSVFSEDGVPGYDEPEILRTPLTKLWLQAKGISDGLKRALQDDEEKSQQLERTDMSPRALLQQLIARPSVEAIDAAVHELAELGVLTENNELAQVTVVGRLSLWLPLDVRLCRLLWLGALWGCAPEAAVLAAACSTGSPFESPSRFAFDDDRDYTTQLRQTAESRRHFDGGHFSEPIMLFRLFGSWARRLGMTPVTLPHQAKWARAARSLAESEAVDAQKMLVFVGYVADIAMRGRDLCGTGRNEDECPVRQSLHRLICLLRRPDLSFEEQKETPPEKAPRIREVFTASAGTVYALLAACFSDRLLTGRHKYDGDQLVPMLDALEKLPGRSGVAADDAVVIPRGLRTMHKGTLSSEASVRKIVQSLCGAEPSSVAITPKYVACSFGEEDASASRMASQAGLPAVEGRRLVDLGFNPRLCFMASGGFRKFPVGDVEMLQAVSPYEIQFSLVPSSIGTKTLAILGEMNPLGFACHVTSPEVPLGADHFACVASFFLAGESSSVVRVDGATLLCGEEALPRTLRAPDPRPAQGAAAPGLRAGPPRRRPRRAAPARRGAAAQCPAHRPLHPPAAWAPDHRASEWYPRRACGAICGPGCPRTARGKTSCCGRTSVLPTR</sequence>
<accession>A0ABN9UEC7</accession>
<feature type="compositionally biased region" description="Low complexity" evidence="3">
    <location>
        <begin position="730"/>
        <end position="740"/>
    </location>
</feature>
<dbReference type="Pfam" id="PF00271">
    <property type="entry name" value="Helicase_C"/>
    <property type="match status" value="1"/>
</dbReference>
<dbReference type="Gene3D" id="3.40.50.300">
    <property type="entry name" value="P-loop containing nucleotide triphosphate hydrolases"/>
    <property type="match status" value="1"/>
</dbReference>
<dbReference type="InterPro" id="IPR001650">
    <property type="entry name" value="Helicase_C-like"/>
</dbReference>
<keyword evidence="6" id="KW-1185">Reference proteome</keyword>
<evidence type="ECO:0000256" key="2">
    <source>
        <dbReference type="ARBA" id="ARBA00022806"/>
    </source>
</evidence>
<dbReference type="PROSITE" id="PS51194">
    <property type="entry name" value="HELICASE_CTER"/>
    <property type="match status" value="1"/>
</dbReference>
<organism evidence="5 6">
    <name type="scientific">Prorocentrum cordatum</name>
    <dbReference type="NCBI Taxonomy" id="2364126"/>
    <lineage>
        <taxon>Eukaryota</taxon>
        <taxon>Sar</taxon>
        <taxon>Alveolata</taxon>
        <taxon>Dinophyceae</taxon>
        <taxon>Prorocentrales</taxon>
        <taxon>Prorocentraceae</taxon>
        <taxon>Prorocentrum</taxon>
    </lineage>
</organism>
<name>A0ABN9UEC7_9DINO</name>
<feature type="region of interest" description="Disordered" evidence="3">
    <location>
        <begin position="40"/>
        <end position="60"/>
    </location>
</feature>
<dbReference type="CDD" id="cd18791">
    <property type="entry name" value="SF2_C_RHA"/>
    <property type="match status" value="1"/>
</dbReference>
<dbReference type="SUPFAM" id="SSF52540">
    <property type="entry name" value="P-loop containing nucleoside triphosphate hydrolases"/>
    <property type="match status" value="1"/>
</dbReference>